<dbReference type="InterPro" id="IPR011009">
    <property type="entry name" value="Kinase-like_dom_sf"/>
</dbReference>
<evidence type="ECO:0000313" key="4">
    <source>
        <dbReference type="EMBL" id="NXI49063.1"/>
    </source>
</evidence>
<feature type="non-terminal residue" evidence="4">
    <location>
        <position position="180"/>
    </location>
</feature>
<proteinExistence type="predicted"/>
<keyword evidence="4" id="KW-0418">Kinase</keyword>
<evidence type="ECO:0000256" key="1">
    <source>
        <dbReference type="ARBA" id="ARBA00022741"/>
    </source>
</evidence>
<feature type="non-terminal residue" evidence="4">
    <location>
        <position position="1"/>
    </location>
</feature>
<dbReference type="InterPro" id="IPR050117">
    <property type="entry name" value="MAPK"/>
</dbReference>
<dbReference type="Proteomes" id="UP000579406">
    <property type="component" value="Unassembled WGS sequence"/>
</dbReference>
<dbReference type="PROSITE" id="PS50011">
    <property type="entry name" value="PROTEIN_KINASE_DOM"/>
    <property type="match status" value="1"/>
</dbReference>
<dbReference type="EMBL" id="VWZY01000359">
    <property type="protein sequence ID" value="NXI49063.1"/>
    <property type="molecule type" value="Genomic_DNA"/>
</dbReference>
<organism evidence="4 5">
    <name type="scientific">Chloroceryle aenea</name>
    <name type="common">American pygmy kingfisher</name>
    <dbReference type="NCBI Taxonomy" id="176938"/>
    <lineage>
        <taxon>Eukaryota</taxon>
        <taxon>Metazoa</taxon>
        <taxon>Chordata</taxon>
        <taxon>Craniata</taxon>
        <taxon>Vertebrata</taxon>
        <taxon>Euteleostomi</taxon>
        <taxon>Archelosauria</taxon>
        <taxon>Archosauria</taxon>
        <taxon>Dinosauria</taxon>
        <taxon>Saurischia</taxon>
        <taxon>Theropoda</taxon>
        <taxon>Coelurosauria</taxon>
        <taxon>Aves</taxon>
        <taxon>Neognathae</taxon>
        <taxon>Neoaves</taxon>
        <taxon>Telluraves</taxon>
        <taxon>Coraciimorphae</taxon>
        <taxon>Coraciiformes</taxon>
        <taxon>Cerylidae</taxon>
        <taxon>Chloroceryle</taxon>
    </lineage>
</organism>
<name>A0A7K9TMV5_9AVES</name>
<keyword evidence="5" id="KW-1185">Reference proteome</keyword>
<dbReference type="PANTHER" id="PTHR24055">
    <property type="entry name" value="MITOGEN-ACTIVATED PROTEIN KINASE"/>
    <property type="match status" value="1"/>
</dbReference>
<dbReference type="AlphaFoldDB" id="A0A7K9TMV5"/>
<dbReference type="Gene3D" id="1.10.510.10">
    <property type="entry name" value="Transferase(Phosphotransferase) domain 1"/>
    <property type="match status" value="1"/>
</dbReference>
<comment type="caution">
    <text evidence="4">The sequence shown here is derived from an EMBL/GenBank/DDBJ whole genome shotgun (WGS) entry which is preliminary data.</text>
</comment>
<dbReference type="OrthoDB" id="192887at2759"/>
<evidence type="ECO:0000313" key="5">
    <source>
        <dbReference type="Proteomes" id="UP000579406"/>
    </source>
</evidence>
<gene>
    <name evidence="4" type="primary">Mapk14_1</name>
    <name evidence="4" type="ORF">CHLAEN_R08653</name>
</gene>
<sequence>SAFDTKTGLRVAVKKLSRPFQSIIHAKRTYRELRLLKHMKHENVTTVFPFDPRYLVTHLMGADLNNIVKCQKLTDDHVQFLIYQILRGLKYIHSADIIHRDLKPSNLAVNEDCELKILDFGLARHTDDEMTGYVATRWYRAPEIMLNWMHYNQTVDIWSVGCIMAELLTGRTLFPGTDRI</sequence>
<feature type="domain" description="Protein kinase" evidence="3">
    <location>
        <begin position="1"/>
        <end position="180"/>
    </location>
</feature>
<dbReference type="GO" id="GO:0005524">
    <property type="term" value="F:ATP binding"/>
    <property type="evidence" value="ECO:0007669"/>
    <property type="project" value="UniProtKB-KW"/>
</dbReference>
<protein>
    <submittedName>
        <fullName evidence="4">MK14 kinase</fullName>
    </submittedName>
</protein>
<dbReference type="Gene3D" id="3.30.200.20">
    <property type="entry name" value="Phosphorylase Kinase, domain 1"/>
    <property type="match status" value="1"/>
</dbReference>
<dbReference type="GO" id="GO:0004672">
    <property type="term" value="F:protein kinase activity"/>
    <property type="evidence" value="ECO:0007669"/>
    <property type="project" value="InterPro"/>
</dbReference>
<dbReference type="InterPro" id="IPR000719">
    <property type="entry name" value="Prot_kinase_dom"/>
</dbReference>
<evidence type="ECO:0000259" key="3">
    <source>
        <dbReference type="PROSITE" id="PS50011"/>
    </source>
</evidence>
<keyword evidence="1" id="KW-0547">Nucleotide-binding</keyword>
<evidence type="ECO:0000256" key="2">
    <source>
        <dbReference type="ARBA" id="ARBA00022840"/>
    </source>
</evidence>
<reference evidence="4 5" key="1">
    <citation type="submission" date="2019-09" db="EMBL/GenBank/DDBJ databases">
        <title>Bird 10,000 Genomes (B10K) Project - Family phase.</title>
        <authorList>
            <person name="Zhang G."/>
        </authorList>
    </citation>
    <scope>NUCLEOTIDE SEQUENCE [LARGE SCALE GENOMIC DNA]</scope>
    <source>
        <strain evidence="4">B10K-DU-001-61</strain>
        <tissue evidence="4">Muscle</tissue>
    </source>
</reference>
<dbReference type="SUPFAM" id="SSF56112">
    <property type="entry name" value="Protein kinase-like (PK-like)"/>
    <property type="match status" value="1"/>
</dbReference>
<dbReference type="Pfam" id="PF00069">
    <property type="entry name" value="Pkinase"/>
    <property type="match status" value="1"/>
</dbReference>
<keyword evidence="4" id="KW-0808">Transferase</keyword>
<dbReference type="FunFam" id="1.10.510.10:FF:000563">
    <property type="entry name" value="Mitogen-activated protein kinase"/>
    <property type="match status" value="1"/>
</dbReference>
<keyword evidence="2" id="KW-0067">ATP-binding</keyword>
<dbReference type="SMART" id="SM00220">
    <property type="entry name" value="S_TKc"/>
    <property type="match status" value="1"/>
</dbReference>
<accession>A0A7K9TMV5</accession>